<dbReference type="InterPro" id="IPR044674">
    <property type="entry name" value="EDEM1/2/3"/>
</dbReference>
<dbReference type="GO" id="GO:1904380">
    <property type="term" value="P:endoplasmic reticulum mannose trimming"/>
    <property type="evidence" value="ECO:0007669"/>
    <property type="project" value="InterPro"/>
</dbReference>
<dbReference type="InterPro" id="IPR012341">
    <property type="entry name" value="6hp_glycosidase-like_sf"/>
</dbReference>
<dbReference type="Gene3D" id="1.50.10.10">
    <property type="match status" value="1"/>
</dbReference>
<comment type="similarity">
    <text evidence="2">Belongs to the glycosyl hydrolase 47 family.</text>
</comment>
<keyword evidence="7" id="KW-1185">Reference proteome</keyword>
<comment type="cofactor">
    <cofactor evidence="5">
        <name>Ca(2+)</name>
        <dbReference type="ChEBI" id="CHEBI:29108"/>
    </cofactor>
</comment>
<keyword evidence="3" id="KW-0256">Endoplasmic reticulum</keyword>
<reference evidence="6" key="1">
    <citation type="submission" date="2020-04" db="EMBL/GenBank/DDBJ databases">
        <authorList>
            <person name="Alioto T."/>
            <person name="Alioto T."/>
            <person name="Gomez Garrido J."/>
        </authorList>
    </citation>
    <scope>NUCLEOTIDE SEQUENCE</scope>
    <source>
        <strain evidence="6">A484AB</strain>
    </source>
</reference>
<dbReference type="GO" id="GO:0004571">
    <property type="term" value="F:mannosyl-oligosaccharide 1,2-alpha-mannosidase activity"/>
    <property type="evidence" value="ECO:0007669"/>
    <property type="project" value="InterPro"/>
</dbReference>
<dbReference type="GO" id="GO:0005975">
    <property type="term" value="P:carbohydrate metabolic process"/>
    <property type="evidence" value="ECO:0007669"/>
    <property type="project" value="InterPro"/>
</dbReference>
<name>A0A7D9HQH9_PARCT</name>
<gene>
    <name evidence="6" type="ORF">PACLA_8A077873</name>
</gene>
<dbReference type="InterPro" id="IPR036026">
    <property type="entry name" value="Seven-hairpin_glycosidases"/>
</dbReference>
<comment type="caution">
    <text evidence="6">The sequence shown here is derived from an EMBL/GenBank/DDBJ whole genome shotgun (WGS) entry which is preliminary data.</text>
</comment>
<dbReference type="Pfam" id="PF01532">
    <property type="entry name" value="Glyco_hydro_47"/>
    <property type="match status" value="1"/>
</dbReference>
<evidence type="ECO:0000256" key="5">
    <source>
        <dbReference type="PIRSR" id="PIRSR601382-2"/>
    </source>
</evidence>
<comment type="subcellular location">
    <subcellularLocation>
        <location evidence="1">Endoplasmic reticulum</location>
    </subcellularLocation>
</comment>
<evidence type="ECO:0000313" key="7">
    <source>
        <dbReference type="Proteomes" id="UP001152795"/>
    </source>
</evidence>
<dbReference type="GO" id="GO:0016020">
    <property type="term" value="C:membrane"/>
    <property type="evidence" value="ECO:0007669"/>
    <property type="project" value="InterPro"/>
</dbReference>
<keyword evidence="4" id="KW-0325">Glycoprotein</keyword>
<evidence type="ECO:0000313" key="6">
    <source>
        <dbReference type="EMBL" id="CAB3988280.1"/>
    </source>
</evidence>
<dbReference type="PANTHER" id="PTHR45679">
    <property type="entry name" value="ER DEGRADATION-ENHANCING ALPHA-MANNOSIDASE-LIKE PROTEIN 2"/>
    <property type="match status" value="1"/>
</dbReference>
<dbReference type="OrthoDB" id="8118055at2759"/>
<keyword evidence="5" id="KW-0479">Metal-binding</keyword>
<sequence>MYLYQATKDPYFLEVGRDILHSIETSCRTECGYATVKNIITYELQDRMESFFLAETTKYLYLLFDPDNFLHGNAETLDHSLNCTTHSQSYIFNTEAHPIDIGALKCCHSNAKDHVKEIAKSRPLTCKTRGFDARFSFEGAFIED</sequence>
<proteinExistence type="inferred from homology"/>
<dbReference type="EMBL" id="CACRXK020001301">
    <property type="protein sequence ID" value="CAB3988280.1"/>
    <property type="molecule type" value="Genomic_DNA"/>
</dbReference>
<dbReference type="PANTHER" id="PTHR45679:SF6">
    <property type="entry name" value="ER DEGRADATION-ENHANCING ALPHA-MANNOSIDASE-LIKE PROTEIN 2"/>
    <property type="match status" value="1"/>
</dbReference>
<accession>A0A7D9HQH9</accession>
<evidence type="ECO:0000256" key="2">
    <source>
        <dbReference type="ARBA" id="ARBA00007658"/>
    </source>
</evidence>
<dbReference type="GO" id="GO:0005509">
    <property type="term" value="F:calcium ion binding"/>
    <property type="evidence" value="ECO:0007669"/>
    <property type="project" value="InterPro"/>
</dbReference>
<dbReference type="Proteomes" id="UP001152795">
    <property type="component" value="Unassembled WGS sequence"/>
</dbReference>
<evidence type="ECO:0000256" key="1">
    <source>
        <dbReference type="ARBA" id="ARBA00004240"/>
    </source>
</evidence>
<dbReference type="AlphaFoldDB" id="A0A7D9HQH9"/>
<keyword evidence="5" id="KW-0106">Calcium</keyword>
<feature type="binding site" evidence="5">
    <location>
        <position position="94"/>
    </location>
    <ligand>
        <name>Ca(2+)</name>
        <dbReference type="ChEBI" id="CHEBI:29108"/>
    </ligand>
</feature>
<dbReference type="InterPro" id="IPR001382">
    <property type="entry name" value="Glyco_hydro_47"/>
</dbReference>
<evidence type="ECO:0000256" key="4">
    <source>
        <dbReference type="ARBA" id="ARBA00023180"/>
    </source>
</evidence>
<evidence type="ECO:0000256" key="3">
    <source>
        <dbReference type="ARBA" id="ARBA00022824"/>
    </source>
</evidence>
<protein>
    <submittedName>
        <fullName evidence="6">ER degradation-enhancing alpha-mannosidase 2</fullName>
    </submittedName>
</protein>
<dbReference type="SUPFAM" id="SSF48225">
    <property type="entry name" value="Seven-hairpin glycosidases"/>
    <property type="match status" value="1"/>
</dbReference>
<dbReference type="GO" id="GO:0044322">
    <property type="term" value="C:endoplasmic reticulum quality control compartment"/>
    <property type="evidence" value="ECO:0007669"/>
    <property type="project" value="GOC"/>
</dbReference>
<organism evidence="6 7">
    <name type="scientific">Paramuricea clavata</name>
    <name type="common">Red gorgonian</name>
    <name type="synonym">Violescent sea-whip</name>
    <dbReference type="NCBI Taxonomy" id="317549"/>
    <lineage>
        <taxon>Eukaryota</taxon>
        <taxon>Metazoa</taxon>
        <taxon>Cnidaria</taxon>
        <taxon>Anthozoa</taxon>
        <taxon>Octocorallia</taxon>
        <taxon>Malacalcyonacea</taxon>
        <taxon>Plexauridae</taxon>
        <taxon>Paramuricea</taxon>
    </lineage>
</organism>